<feature type="transmembrane region" description="Helical" evidence="7">
    <location>
        <begin position="358"/>
        <end position="378"/>
    </location>
</feature>
<organism evidence="10 11">
    <name type="scientific">Steroidobacter flavus</name>
    <dbReference type="NCBI Taxonomy" id="1842136"/>
    <lineage>
        <taxon>Bacteria</taxon>
        <taxon>Pseudomonadati</taxon>
        <taxon>Pseudomonadota</taxon>
        <taxon>Gammaproteobacteria</taxon>
        <taxon>Steroidobacterales</taxon>
        <taxon>Steroidobacteraceae</taxon>
        <taxon>Steroidobacter</taxon>
    </lineage>
</organism>
<evidence type="ECO:0000313" key="10">
    <source>
        <dbReference type="EMBL" id="MFC4310774.1"/>
    </source>
</evidence>
<dbReference type="PANTHER" id="PTHR36115">
    <property type="entry name" value="PROLINE-RICH ANTIGEN HOMOLOG-RELATED"/>
    <property type="match status" value="1"/>
</dbReference>
<sequence>MKRLFVSIFAIAMLAGLGGTQPAFAQEEITPPAPPEPPAEVERNDDLERGIQRELERAEREIERAQRKAERAADRAARRLDARNDRVIVNIGDNSSLPAGEYADAVISVFGSATSAGEVGEAVVAIGGNSSATGPVGEGVVALFGNVYVDSEVGQDVVAIFGNVQLGPHAVVNGETVSVGGAITRDPASKVHGGQQQIAFGKNFGDMKWLKAWFENCLLYGRPLAFDSSVAWAWWLAFGFLGLYVLLAVMFDGTVQRCVTTLEERPGESTIATILAVLLSPILIILTLITVIGAALVPFLVLGLFCAAVFGKTVVLAALGRRITRFTGIGAFGHLAVATLIGGLIVLLLYTVPVVGFIVSNIVGALGFGVVVYTLLLAQRSRSAAPTAQPVAAAAPAASAAGFDPTIESAGIAGDGSTVPPPSPPPVSPSNVELNTLPRAGFWIRMGALTLDALIVAVVVNWLEPSGHLFLVALAGYGALMWKLKGTTIGGIVCNLRVVRTDGRDIEWETAIVRALGCFLSLIPAGLGFIWMVFDNGRQTWHDKIAGTVVVRAPKNTPLV</sequence>
<proteinExistence type="predicted"/>
<dbReference type="InterPro" id="IPR051791">
    <property type="entry name" value="Pra-immunoreactive"/>
</dbReference>
<keyword evidence="2" id="KW-1003">Cell membrane</keyword>
<dbReference type="InterPro" id="IPR010432">
    <property type="entry name" value="RDD"/>
</dbReference>
<dbReference type="PANTHER" id="PTHR36115:SF4">
    <property type="entry name" value="MEMBRANE PROTEIN"/>
    <property type="match status" value="1"/>
</dbReference>
<reference evidence="11" key="1">
    <citation type="journal article" date="2019" name="Int. J. Syst. Evol. Microbiol.">
        <title>The Global Catalogue of Microorganisms (GCM) 10K type strain sequencing project: providing services to taxonomists for standard genome sequencing and annotation.</title>
        <authorList>
            <consortium name="The Broad Institute Genomics Platform"/>
            <consortium name="The Broad Institute Genome Sequencing Center for Infectious Disease"/>
            <person name="Wu L."/>
            <person name="Ma J."/>
        </authorList>
    </citation>
    <scope>NUCLEOTIDE SEQUENCE [LARGE SCALE GENOMIC DNA]</scope>
    <source>
        <strain evidence="11">CGMCC 1.10759</strain>
    </source>
</reference>
<dbReference type="Proteomes" id="UP001595904">
    <property type="component" value="Unassembled WGS sequence"/>
</dbReference>
<evidence type="ECO:0000256" key="3">
    <source>
        <dbReference type="ARBA" id="ARBA00022692"/>
    </source>
</evidence>
<evidence type="ECO:0000313" key="11">
    <source>
        <dbReference type="Proteomes" id="UP001595904"/>
    </source>
</evidence>
<feature type="transmembrane region" description="Helical" evidence="7">
    <location>
        <begin position="271"/>
        <end position="293"/>
    </location>
</feature>
<evidence type="ECO:0000259" key="9">
    <source>
        <dbReference type="Pfam" id="PF06271"/>
    </source>
</evidence>
<feature type="transmembrane region" description="Helical" evidence="7">
    <location>
        <begin position="442"/>
        <end position="463"/>
    </location>
</feature>
<evidence type="ECO:0000256" key="4">
    <source>
        <dbReference type="ARBA" id="ARBA00022989"/>
    </source>
</evidence>
<feature type="domain" description="RDD" evidence="9">
    <location>
        <begin position="469"/>
        <end position="547"/>
    </location>
</feature>
<gene>
    <name evidence="10" type="ORF">ACFPN2_16895</name>
</gene>
<dbReference type="Pfam" id="PF06271">
    <property type="entry name" value="RDD"/>
    <property type="match status" value="1"/>
</dbReference>
<accession>A0ABV8ST16</accession>
<feature type="transmembrane region" description="Helical" evidence="7">
    <location>
        <begin position="331"/>
        <end position="352"/>
    </location>
</feature>
<evidence type="ECO:0000256" key="7">
    <source>
        <dbReference type="SAM" id="Phobius"/>
    </source>
</evidence>
<keyword evidence="5 7" id="KW-0472">Membrane</keyword>
<evidence type="ECO:0000256" key="8">
    <source>
        <dbReference type="SAM" id="SignalP"/>
    </source>
</evidence>
<dbReference type="RefSeq" id="WP_380598550.1">
    <property type="nucleotide sequence ID" value="NZ_JBHSDU010000003.1"/>
</dbReference>
<feature type="transmembrane region" description="Helical" evidence="7">
    <location>
        <begin position="232"/>
        <end position="251"/>
    </location>
</feature>
<keyword evidence="3 7" id="KW-0812">Transmembrane</keyword>
<feature type="region of interest" description="Disordered" evidence="6">
    <location>
        <begin position="25"/>
        <end position="48"/>
    </location>
</feature>
<evidence type="ECO:0000256" key="6">
    <source>
        <dbReference type="SAM" id="MobiDB-lite"/>
    </source>
</evidence>
<feature type="transmembrane region" description="Helical" evidence="7">
    <location>
        <begin position="299"/>
        <end position="319"/>
    </location>
</feature>
<evidence type="ECO:0000256" key="1">
    <source>
        <dbReference type="ARBA" id="ARBA00004651"/>
    </source>
</evidence>
<protein>
    <submittedName>
        <fullName evidence="10">RDD family protein</fullName>
    </submittedName>
</protein>
<name>A0ABV8ST16_9GAMM</name>
<keyword evidence="4 7" id="KW-1133">Transmembrane helix</keyword>
<comment type="subcellular location">
    <subcellularLocation>
        <location evidence="1">Cell membrane</location>
        <topology evidence="1">Multi-pass membrane protein</topology>
    </subcellularLocation>
</comment>
<feature type="signal peptide" evidence="8">
    <location>
        <begin position="1"/>
        <end position="25"/>
    </location>
</feature>
<keyword evidence="11" id="KW-1185">Reference proteome</keyword>
<feature type="transmembrane region" description="Helical" evidence="7">
    <location>
        <begin position="469"/>
        <end position="499"/>
    </location>
</feature>
<evidence type="ECO:0000256" key="2">
    <source>
        <dbReference type="ARBA" id="ARBA00022475"/>
    </source>
</evidence>
<dbReference type="EMBL" id="JBHSDU010000003">
    <property type="protein sequence ID" value="MFC4310774.1"/>
    <property type="molecule type" value="Genomic_DNA"/>
</dbReference>
<feature type="chain" id="PRO_5047539401" evidence="8">
    <location>
        <begin position="26"/>
        <end position="560"/>
    </location>
</feature>
<evidence type="ECO:0000256" key="5">
    <source>
        <dbReference type="ARBA" id="ARBA00023136"/>
    </source>
</evidence>
<keyword evidence="8" id="KW-0732">Signal</keyword>
<feature type="transmembrane region" description="Helical" evidence="7">
    <location>
        <begin position="511"/>
        <end position="534"/>
    </location>
</feature>
<comment type="caution">
    <text evidence="10">The sequence shown here is derived from an EMBL/GenBank/DDBJ whole genome shotgun (WGS) entry which is preliminary data.</text>
</comment>